<reference evidence="1" key="1">
    <citation type="journal article" date="2019" name="Front. Microbiol.">
        <title>Pandoravirus Celtis Illustrates the Microevolution Processes at Work in the Giant Pandoraviridae Genomes.</title>
        <authorList>
            <person name="Legendre M."/>
            <person name="Alempic J.M."/>
            <person name="Philippe N."/>
            <person name="Lartigue A."/>
            <person name="Jeudy S."/>
            <person name="Poirot O."/>
            <person name="Ta N.T."/>
            <person name="Nin S."/>
            <person name="Coute Y."/>
            <person name="Abergel C."/>
            <person name="Claverie J.M."/>
        </authorList>
    </citation>
    <scope>NUCLEOTIDE SEQUENCE</scope>
</reference>
<dbReference type="EMBL" id="MK174290">
    <property type="protein sequence ID" value="QBZ81524.1"/>
    <property type="molecule type" value="Genomic_DNA"/>
</dbReference>
<sequence>MSAPPSLRTAHSIEQDARVFVARKQAVIAKEKARQAYMESHGVAVPRDQQDRLRAAVDEVTSLAQALDKAKKD</sequence>
<gene>
    <name evidence="1" type="ORF">pclt_cds_938</name>
</gene>
<organism evidence="1 2">
    <name type="scientific">Pandoravirus celtis</name>
    <dbReference type="NCBI Taxonomy" id="2568002"/>
    <lineage>
        <taxon>Viruses</taxon>
        <taxon>Pandoravirus</taxon>
    </lineage>
</organism>
<accession>A0A4D6EIH5</accession>
<name>A0A4D6EIH5_9VIRU</name>
<evidence type="ECO:0000313" key="2">
    <source>
        <dbReference type="Proteomes" id="UP001237152"/>
    </source>
</evidence>
<protein>
    <submittedName>
        <fullName evidence="1">Uncharacterized protein</fullName>
    </submittedName>
</protein>
<dbReference type="Proteomes" id="UP001237152">
    <property type="component" value="Segment"/>
</dbReference>
<proteinExistence type="predicted"/>
<evidence type="ECO:0000313" key="1">
    <source>
        <dbReference type="EMBL" id="QBZ81524.1"/>
    </source>
</evidence>